<dbReference type="OrthoDB" id="10593900at2759"/>
<dbReference type="Proteomes" id="UP001165083">
    <property type="component" value="Unassembled WGS sequence"/>
</dbReference>
<proteinExistence type="inferred from homology"/>
<comment type="subcellular location">
    <subcellularLocation>
        <location evidence="1 5">Secreted</location>
    </subcellularLocation>
</comment>
<evidence type="ECO:0000256" key="5">
    <source>
        <dbReference type="RuleBase" id="RU367124"/>
    </source>
</evidence>
<evidence type="ECO:0000313" key="6">
    <source>
        <dbReference type="EMBL" id="GMF11221.1"/>
    </source>
</evidence>
<organism evidence="6 7">
    <name type="scientific">Phytophthora lilii</name>
    <dbReference type="NCBI Taxonomy" id="2077276"/>
    <lineage>
        <taxon>Eukaryota</taxon>
        <taxon>Sar</taxon>
        <taxon>Stramenopiles</taxon>
        <taxon>Oomycota</taxon>
        <taxon>Peronosporomycetes</taxon>
        <taxon>Peronosporales</taxon>
        <taxon>Peronosporaceae</taxon>
        <taxon>Phytophthora</taxon>
    </lineage>
</organism>
<evidence type="ECO:0000256" key="3">
    <source>
        <dbReference type="ARBA" id="ARBA00022525"/>
    </source>
</evidence>
<comment type="function">
    <text evidence="5">Effector that suppresses plant defense responses during pathogen infection.</text>
</comment>
<evidence type="ECO:0000256" key="1">
    <source>
        <dbReference type="ARBA" id="ARBA00004613"/>
    </source>
</evidence>
<reference evidence="6" key="1">
    <citation type="submission" date="2023-04" db="EMBL/GenBank/DDBJ databases">
        <title>Phytophthora lilii NBRC 32176.</title>
        <authorList>
            <person name="Ichikawa N."/>
            <person name="Sato H."/>
            <person name="Tonouchi N."/>
        </authorList>
    </citation>
    <scope>NUCLEOTIDE SEQUENCE</scope>
    <source>
        <strain evidence="6">NBRC 32176</strain>
    </source>
</reference>
<accession>A0A9W6TDL7</accession>
<evidence type="ECO:0000313" key="7">
    <source>
        <dbReference type="Proteomes" id="UP001165083"/>
    </source>
</evidence>
<keyword evidence="7" id="KW-1185">Reference proteome</keyword>
<evidence type="ECO:0000256" key="2">
    <source>
        <dbReference type="ARBA" id="ARBA00010400"/>
    </source>
</evidence>
<evidence type="ECO:0000256" key="4">
    <source>
        <dbReference type="ARBA" id="ARBA00022729"/>
    </source>
</evidence>
<sequence length="155" mass="17237">MIAVVLFSKCDATSTATLADHTDVKVPSTNAGQITTAIQTKENTVLRRLRAKIDEDSDDEDDGDEERGVGISKIDDIVDEFVDGTADTIPSIMKIFKNWDKQTVEGILNTPALRKLPEKQFLGLLTMWGEYKLLGAKPFVEKLKRVQDKRGKLLS</sequence>
<name>A0A9W6TDL7_9STRA</name>
<comment type="caution">
    <text evidence="6">The sequence shown here is derived from an EMBL/GenBank/DDBJ whole genome shotgun (WGS) entry which is preliminary data.</text>
</comment>
<dbReference type="InterPro" id="IPR031825">
    <property type="entry name" value="RXLR"/>
</dbReference>
<protein>
    <recommendedName>
        <fullName evidence="5">RxLR effector protein</fullName>
    </recommendedName>
</protein>
<dbReference type="AlphaFoldDB" id="A0A9W6TDL7"/>
<comment type="similarity">
    <text evidence="2 5">Belongs to the RxLR effector family.</text>
</comment>
<gene>
    <name evidence="6" type="ORF">Plil01_000195000</name>
</gene>
<keyword evidence="4" id="KW-0732">Signal</keyword>
<comment type="domain">
    <text evidence="5">The RxLR-dEER motif acts to carry the protein into the host cell cytoplasm through binding to cell surface phosphatidylinositol-3-phosphate.</text>
</comment>
<keyword evidence="3 5" id="KW-0964">Secreted</keyword>
<dbReference type="Pfam" id="PF16810">
    <property type="entry name" value="RXLR"/>
    <property type="match status" value="1"/>
</dbReference>
<dbReference type="EMBL" id="BSXW01000068">
    <property type="protein sequence ID" value="GMF11221.1"/>
    <property type="molecule type" value="Genomic_DNA"/>
</dbReference>